<comment type="caution">
    <text evidence="3">The sequence shown here is derived from an EMBL/GenBank/DDBJ whole genome shotgun (WGS) entry which is preliminary data.</text>
</comment>
<keyword evidence="4" id="KW-1185">Reference proteome</keyword>
<keyword evidence="1" id="KW-0812">Transmembrane</keyword>
<sequence length="432" mass="47738">MNLGVYTLKTIAYAIVNNPYSLVLIILAVTLYFKNRGVTAMQKAVVGQSLQSTLELTLSQLVIGIFGGALASVMISYMGIMFNEKSGIELLFLVSLLLILVKPRFVCFSYSGAVIGIISLVSHDVYRIIYGKALISSFNINIVALMSLVGILHIVEGLMVMLDGYRGAIPVFTNNNGRISGGFAVKRYWPMPIIIMLFMAAKSSGPSFNINLPDWWPLINTGYSAKALAYGTLAMMPMYAIIGYSSVTFTMSKSRKALSSGLCILSYGIVLTLIAQLAPLGLVFKFIVVILAPVLHELMLNIQSRIEFRREPRYVNDDEGIIVLDVVPDSVADKVGIRTGDKLLRINGREIINELDIIEGVKETIDTVMLTVRKANGDKKDLEYSAFSPQQRLGVIFVPKTISQQSKVVGYEENNFKEMLDKLKDDKKDDDK</sequence>
<dbReference type="InterPro" id="IPR036034">
    <property type="entry name" value="PDZ_sf"/>
</dbReference>
<dbReference type="GO" id="GO:0051301">
    <property type="term" value="P:cell division"/>
    <property type="evidence" value="ECO:0007669"/>
    <property type="project" value="UniProtKB-KW"/>
</dbReference>
<dbReference type="RefSeq" id="WP_079421629.1">
    <property type="nucleotide sequence ID" value="NZ_MZGV01000001.1"/>
</dbReference>
<organism evidence="3 4">
    <name type="scientific">Clostridium oryzae</name>
    <dbReference type="NCBI Taxonomy" id="1450648"/>
    <lineage>
        <taxon>Bacteria</taxon>
        <taxon>Bacillati</taxon>
        <taxon>Bacillota</taxon>
        <taxon>Clostridia</taxon>
        <taxon>Eubacteriales</taxon>
        <taxon>Clostridiaceae</taxon>
        <taxon>Clostridium</taxon>
    </lineage>
</organism>
<gene>
    <name evidence="3" type="primary">minJ</name>
    <name evidence="3" type="ORF">CLORY_01090</name>
</gene>
<name>A0A1V4IYX9_9CLOT</name>
<keyword evidence="3" id="KW-0132">Cell division</keyword>
<dbReference type="EMBL" id="MZGV01000001">
    <property type="protein sequence ID" value="OPJ65109.1"/>
    <property type="molecule type" value="Genomic_DNA"/>
</dbReference>
<reference evidence="3 4" key="1">
    <citation type="submission" date="2017-03" db="EMBL/GenBank/DDBJ databases">
        <title>Genome sequence of Clostridium oryzae DSM 28571.</title>
        <authorList>
            <person name="Poehlein A."/>
            <person name="Daniel R."/>
        </authorList>
    </citation>
    <scope>NUCLEOTIDE SEQUENCE [LARGE SCALE GENOMIC DNA]</scope>
    <source>
        <strain evidence="3 4">DSM 28571</strain>
    </source>
</reference>
<dbReference type="InterPro" id="IPR001478">
    <property type="entry name" value="PDZ"/>
</dbReference>
<feature type="transmembrane region" description="Helical" evidence="1">
    <location>
        <begin position="227"/>
        <end position="245"/>
    </location>
</feature>
<feature type="transmembrane region" description="Helical" evidence="1">
    <location>
        <begin position="257"/>
        <end position="276"/>
    </location>
</feature>
<dbReference type="Pfam" id="PF17820">
    <property type="entry name" value="PDZ_6"/>
    <property type="match status" value="1"/>
</dbReference>
<dbReference type="Proteomes" id="UP000190080">
    <property type="component" value="Unassembled WGS sequence"/>
</dbReference>
<feature type="transmembrane region" description="Helical" evidence="1">
    <location>
        <begin position="54"/>
        <end position="78"/>
    </location>
</feature>
<evidence type="ECO:0000313" key="3">
    <source>
        <dbReference type="EMBL" id="OPJ65109.1"/>
    </source>
</evidence>
<keyword evidence="1" id="KW-0472">Membrane</keyword>
<feature type="domain" description="PDZ" evidence="2">
    <location>
        <begin position="320"/>
        <end position="376"/>
    </location>
</feature>
<dbReference type="OrthoDB" id="198399at2"/>
<dbReference type="STRING" id="1450648.CLORY_01090"/>
<accession>A0A1V4IYX9</accession>
<dbReference type="Gene3D" id="2.30.42.10">
    <property type="match status" value="1"/>
</dbReference>
<evidence type="ECO:0000259" key="2">
    <source>
        <dbReference type="PROSITE" id="PS50106"/>
    </source>
</evidence>
<protein>
    <submittedName>
        <fullName evidence="3">Cell division topological determinant MinJ</fullName>
    </submittedName>
</protein>
<dbReference type="InterPro" id="IPR041489">
    <property type="entry name" value="PDZ_6"/>
</dbReference>
<dbReference type="SUPFAM" id="SSF50156">
    <property type="entry name" value="PDZ domain-like"/>
    <property type="match status" value="1"/>
</dbReference>
<proteinExistence type="predicted"/>
<evidence type="ECO:0000313" key="4">
    <source>
        <dbReference type="Proteomes" id="UP000190080"/>
    </source>
</evidence>
<dbReference type="SMART" id="SM00228">
    <property type="entry name" value="PDZ"/>
    <property type="match status" value="1"/>
</dbReference>
<keyword evidence="3" id="KW-0131">Cell cycle</keyword>
<feature type="transmembrane region" description="Helical" evidence="1">
    <location>
        <begin position="12"/>
        <end position="33"/>
    </location>
</feature>
<keyword evidence="1" id="KW-1133">Transmembrane helix</keyword>
<evidence type="ECO:0000256" key="1">
    <source>
        <dbReference type="SAM" id="Phobius"/>
    </source>
</evidence>
<dbReference type="AlphaFoldDB" id="A0A1V4IYX9"/>
<feature type="transmembrane region" description="Helical" evidence="1">
    <location>
        <begin position="133"/>
        <end position="155"/>
    </location>
</feature>
<dbReference type="PROSITE" id="PS50106">
    <property type="entry name" value="PDZ"/>
    <property type="match status" value="1"/>
</dbReference>
<feature type="transmembrane region" description="Helical" evidence="1">
    <location>
        <begin position="90"/>
        <end position="121"/>
    </location>
</feature>